<evidence type="ECO:0000313" key="2">
    <source>
        <dbReference type="Proteomes" id="UP000239867"/>
    </source>
</evidence>
<keyword evidence="2" id="KW-1185">Reference proteome</keyword>
<dbReference type="OrthoDB" id="9774608at2"/>
<dbReference type="KEGG" id="deo:CAY53_04340"/>
<dbReference type="EMBL" id="CP021255">
    <property type="protein sequence ID" value="AVD70807.1"/>
    <property type="molecule type" value="Genomic_DNA"/>
</dbReference>
<organism evidence="1 2">
    <name type="scientific">Desulfobulbus oralis</name>
    <dbReference type="NCBI Taxonomy" id="1986146"/>
    <lineage>
        <taxon>Bacteria</taxon>
        <taxon>Pseudomonadati</taxon>
        <taxon>Thermodesulfobacteriota</taxon>
        <taxon>Desulfobulbia</taxon>
        <taxon>Desulfobulbales</taxon>
        <taxon>Desulfobulbaceae</taxon>
        <taxon>Desulfobulbus</taxon>
    </lineage>
</organism>
<reference evidence="1 2" key="1">
    <citation type="journal article" date="2018" name="MBio">
        <title>Insights into the evolution of host association through the isolation and characterization of a novel human periodontal pathobiont, Desulfobulbus oralis.</title>
        <authorList>
            <person name="Cross K.L."/>
            <person name="Chirania P."/>
            <person name="Xiong W."/>
            <person name="Beall C.J."/>
            <person name="Elkins J.G."/>
            <person name="Giannone R.J."/>
            <person name="Griffen A.L."/>
            <person name="Guss A.M."/>
            <person name="Hettich R.L."/>
            <person name="Joshi S.S."/>
            <person name="Mokrzan E.M."/>
            <person name="Martin R.K."/>
            <person name="Zhulin I.B."/>
            <person name="Leys E.J."/>
            <person name="Podar M."/>
        </authorList>
    </citation>
    <scope>NUCLEOTIDE SEQUENCE [LARGE SCALE GENOMIC DNA]</scope>
    <source>
        <strain evidence="1 2">ORNL</strain>
    </source>
</reference>
<name>A0A2L1GMH0_9BACT</name>
<protein>
    <submittedName>
        <fullName evidence="1">Uncharacterized protein</fullName>
    </submittedName>
</protein>
<dbReference type="AlphaFoldDB" id="A0A2L1GMH0"/>
<accession>A0A2L1GMH0</accession>
<evidence type="ECO:0000313" key="1">
    <source>
        <dbReference type="EMBL" id="AVD70807.1"/>
    </source>
</evidence>
<gene>
    <name evidence="1" type="ORF">CAY53_04340</name>
</gene>
<dbReference type="Proteomes" id="UP000239867">
    <property type="component" value="Chromosome"/>
</dbReference>
<sequence length="64" mass="7624">MSPGRRQEQQKSMWLSYDQLPQSRGAVFYKLLQQFLHEEEFDSFPEKLCAPFYAPMIVISGWHD</sequence>
<proteinExistence type="predicted"/>
<dbReference type="RefSeq" id="WP_017866368.1">
    <property type="nucleotide sequence ID" value="NZ_CP021255.1"/>
</dbReference>